<protein>
    <submittedName>
        <fullName evidence="12">Uncharacterized protein</fullName>
    </submittedName>
</protein>
<evidence type="ECO:0000313" key="13">
    <source>
        <dbReference type="Proteomes" id="UP001152888"/>
    </source>
</evidence>
<dbReference type="GO" id="GO:0048598">
    <property type="term" value="P:embryonic morphogenesis"/>
    <property type="evidence" value="ECO:0007669"/>
    <property type="project" value="UniProtKB-ARBA"/>
</dbReference>
<keyword evidence="13" id="KW-1185">Reference proteome</keyword>
<sequence>MFVSSNRSNFEPEKTLLATVASDIPTTMTSAQTSQTQNLYQCRLCLKRTPTRVNIFGGDFPKMLEILTSIKVRENDGLPKYSCLKCAQDVKSALIIKKRIIKAHKYLIENLRKRNISTVSNQRAPVQAAQTSRKPVLRSRKVVIPDKRTEPKTETKSPTAQFSNENTVDQQNSDDVRENDGLPKYSCLKCAQDVKSALIIRQRIIKTHKYFKECVKKGIIPKSAQRTAIQVQPPQKTILNKPTNLTPYKQNEPSKTETTKLSTVSINENSSSSQVLENSEDTMAKVEVKLEPLSEGENSNDAFAATENSDAFVNEIRYEANTTRKHINLKCELCNDSFSDRYAYYLHSLRHQKVKCDICSKVTRKDNFKKHMLLHSDIEPAVCNLCGATFKNPESLRGHTRYIHNNRNVICEECGKKFKTKYYLDLHRNKVHTGTRNFKCDTCGKAFFTKADLWKHDRKTHKKMRPYICEYCKTGFSSQYALKTHRRQHTNEKPFICDHCNEGFRQKVSLRSHLKSKHGIEEAKEFICPECGRGFATKFALNVHQKQHAIIKCSVCSEPFAGQEYLYNHMKEVHGIDNDMEEDESQDTEESQQEQSDLTGG</sequence>
<dbReference type="Gene3D" id="3.40.1800.20">
    <property type="match status" value="1"/>
</dbReference>
<feature type="binding site" evidence="8">
    <location>
        <position position="83"/>
    </location>
    <ligand>
        <name>Zn(2+)</name>
        <dbReference type="ChEBI" id="CHEBI:29105"/>
    </ligand>
</feature>
<dbReference type="PROSITE" id="PS51915">
    <property type="entry name" value="ZAD"/>
    <property type="match status" value="1"/>
</dbReference>
<feature type="region of interest" description="Disordered" evidence="9">
    <location>
        <begin position="577"/>
        <end position="601"/>
    </location>
</feature>
<keyword evidence="5 8" id="KW-0862">Zinc</keyword>
<dbReference type="SUPFAM" id="SSF57667">
    <property type="entry name" value="beta-beta-alpha zinc fingers"/>
    <property type="match status" value="4"/>
</dbReference>
<dbReference type="InterPro" id="IPR013087">
    <property type="entry name" value="Znf_C2H2_type"/>
</dbReference>
<dbReference type="FunFam" id="3.30.160.60:FF:000624">
    <property type="entry name" value="zinc finger protein 697"/>
    <property type="match status" value="1"/>
</dbReference>
<evidence type="ECO:0000259" key="11">
    <source>
        <dbReference type="PROSITE" id="PS51915"/>
    </source>
</evidence>
<feature type="binding site" evidence="8">
    <location>
        <position position="45"/>
    </location>
    <ligand>
        <name>Zn(2+)</name>
        <dbReference type="ChEBI" id="CHEBI:29105"/>
    </ligand>
</feature>
<evidence type="ECO:0000256" key="8">
    <source>
        <dbReference type="PROSITE-ProRule" id="PRU01263"/>
    </source>
</evidence>
<dbReference type="OrthoDB" id="6077919at2759"/>
<evidence type="ECO:0000256" key="9">
    <source>
        <dbReference type="SAM" id="MobiDB-lite"/>
    </source>
</evidence>
<dbReference type="GO" id="GO:0005634">
    <property type="term" value="C:nucleus"/>
    <property type="evidence" value="ECO:0007669"/>
    <property type="project" value="UniProtKB-SubCell"/>
</dbReference>
<feature type="domain" description="C2H2-type" evidence="10">
    <location>
        <begin position="467"/>
        <end position="494"/>
    </location>
</feature>
<keyword evidence="3" id="KW-0677">Repeat</keyword>
<dbReference type="Pfam" id="PF00096">
    <property type="entry name" value="zf-C2H2"/>
    <property type="match status" value="5"/>
</dbReference>
<feature type="domain" description="C2H2-type" evidence="10">
    <location>
        <begin position="381"/>
        <end position="409"/>
    </location>
</feature>
<dbReference type="FunFam" id="3.30.160.60:FF:000100">
    <property type="entry name" value="Zinc finger 45-like"/>
    <property type="match status" value="1"/>
</dbReference>
<dbReference type="SUPFAM" id="SSF57716">
    <property type="entry name" value="Glucocorticoid receptor-like (DNA-binding domain)"/>
    <property type="match status" value="1"/>
</dbReference>
<feature type="domain" description="ZAD" evidence="11">
    <location>
        <begin position="40"/>
        <end position="110"/>
    </location>
</feature>
<evidence type="ECO:0000256" key="3">
    <source>
        <dbReference type="ARBA" id="ARBA00022737"/>
    </source>
</evidence>
<dbReference type="EMBL" id="CAKOFQ010006947">
    <property type="protein sequence ID" value="CAH1983896.1"/>
    <property type="molecule type" value="Genomic_DNA"/>
</dbReference>
<feature type="binding site" evidence="8">
    <location>
        <position position="42"/>
    </location>
    <ligand>
        <name>Zn(2+)</name>
        <dbReference type="ChEBI" id="CHEBI:29105"/>
    </ligand>
</feature>
<evidence type="ECO:0000256" key="2">
    <source>
        <dbReference type="ARBA" id="ARBA00022723"/>
    </source>
</evidence>
<dbReference type="Pfam" id="PF07776">
    <property type="entry name" value="zf-AD"/>
    <property type="match status" value="1"/>
</dbReference>
<dbReference type="GO" id="GO:0008270">
    <property type="term" value="F:zinc ion binding"/>
    <property type="evidence" value="ECO:0007669"/>
    <property type="project" value="UniProtKB-UniRule"/>
</dbReference>
<dbReference type="PANTHER" id="PTHR24394:SF29">
    <property type="entry name" value="MYONEURIN"/>
    <property type="match status" value="1"/>
</dbReference>
<dbReference type="Pfam" id="PF13912">
    <property type="entry name" value="zf-C2H2_6"/>
    <property type="match status" value="1"/>
</dbReference>
<feature type="compositionally biased region" description="Acidic residues" evidence="9">
    <location>
        <begin position="578"/>
        <end position="592"/>
    </location>
</feature>
<keyword evidence="6" id="KW-0539">Nucleus</keyword>
<comment type="subcellular location">
    <subcellularLocation>
        <location evidence="1">Nucleus</location>
    </subcellularLocation>
</comment>
<dbReference type="PROSITE" id="PS00028">
    <property type="entry name" value="ZINC_FINGER_C2H2_1"/>
    <property type="match status" value="8"/>
</dbReference>
<accession>A0A9P0L249</accession>
<keyword evidence="4 7" id="KW-0863">Zinc-finger</keyword>
<evidence type="ECO:0000256" key="4">
    <source>
        <dbReference type="ARBA" id="ARBA00022771"/>
    </source>
</evidence>
<feature type="domain" description="C2H2-type" evidence="10">
    <location>
        <begin position="526"/>
        <end position="549"/>
    </location>
</feature>
<evidence type="ECO:0000256" key="6">
    <source>
        <dbReference type="ARBA" id="ARBA00023242"/>
    </source>
</evidence>
<organism evidence="12 13">
    <name type="scientific">Acanthoscelides obtectus</name>
    <name type="common">Bean weevil</name>
    <name type="synonym">Bruchus obtectus</name>
    <dbReference type="NCBI Taxonomy" id="200917"/>
    <lineage>
        <taxon>Eukaryota</taxon>
        <taxon>Metazoa</taxon>
        <taxon>Ecdysozoa</taxon>
        <taxon>Arthropoda</taxon>
        <taxon>Hexapoda</taxon>
        <taxon>Insecta</taxon>
        <taxon>Pterygota</taxon>
        <taxon>Neoptera</taxon>
        <taxon>Endopterygota</taxon>
        <taxon>Coleoptera</taxon>
        <taxon>Polyphaga</taxon>
        <taxon>Cucujiformia</taxon>
        <taxon>Chrysomeloidea</taxon>
        <taxon>Chrysomelidae</taxon>
        <taxon>Bruchinae</taxon>
        <taxon>Bruchini</taxon>
        <taxon>Acanthoscelides</taxon>
    </lineage>
</organism>
<gene>
    <name evidence="12" type="ORF">ACAOBT_LOCUS15807</name>
</gene>
<feature type="domain" description="C2H2-type" evidence="10">
    <location>
        <begin position="495"/>
        <end position="523"/>
    </location>
</feature>
<evidence type="ECO:0000313" key="12">
    <source>
        <dbReference type="EMBL" id="CAH1983896.1"/>
    </source>
</evidence>
<feature type="compositionally biased region" description="Basic and acidic residues" evidence="9">
    <location>
        <begin position="143"/>
        <end position="155"/>
    </location>
</feature>
<reference evidence="12" key="1">
    <citation type="submission" date="2022-03" db="EMBL/GenBank/DDBJ databases">
        <authorList>
            <person name="Sayadi A."/>
        </authorList>
    </citation>
    <scope>NUCLEOTIDE SEQUENCE</scope>
</reference>
<dbReference type="AlphaFoldDB" id="A0A9P0L249"/>
<dbReference type="SMART" id="SM00355">
    <property type="entry name" value="ZnF_C2H2"/>
    <property type="match status" value="9"/>
</dbReference>
<feature type="region of interest" description="Disordered" evidence="9">
    <location>
        <begin position="138"/>
        <end position="178"/>
    </location>
</feature>
<dbReference type="PANTHER" id="PTHR24394">
    <property type="entry name" value="ZINC FINGER PROTEIN"/>
    <property type="match status" value="1"/>
</dbReference>
<feature type="domain" description="C2H2-type" evidence="10">
    <location>
        <begin position="551"/>
        <end position="579"/>
    </location>
</feature>
<dbReference type="Gene3D" id="3.30.160.60">
    <property type="entry name" value="Classic Zinc Finger"/>
    <property type="match status" value="6"/>
</dbReference>
<feature type="domain" description="C2H2-type" evidence="10">
    <location>
        <begin position="409"/>
        <end position="437"/>
    </location>
</feature>
<dbReference type="InterPro" id="IPR012934">
    <property type="entry name" value="Znf_AD"/>
</dbReference>
<feature type="compositionally biased region" description="Polar residues" evidence="9">
    <location>
        <begin position="156"/>
        <end position="173"/>
    </location>
</feature>
<feature type="domain" description="C2H2-type" evidence="10">
    <location>
        <begin position="438"/>
        <end position="466"/>
    </location>
</feature>
<proteinExistence type="predicted"/>
<evidence type="ECO:0000256" key="7">
    <source>
        <dbReference type="PROSITE-ProRule" id="PRU00042"/>
    </source>
</evidence>
<name>A0A9P0L249_ACAOB</name>
<dbReference type="PROSITE" id="PS50157">
    <property type="entry name" value="ZINC_FINGER_C2H2_2"/>
    <property type="match status" value="7"/>
</dbReference>
<dbReference type="Proteomes" id="UP001152888">
    <property type="component" value="Unassembled WGS sequence"/>
</dbReference>
<evidence type="ECO:0000256" key="1">
    <source>
        <dbReference type="ARBA" id="ARBA00004123"/>
    </source>
</evidence>
<dbReference type="GO" id="GO:0000981">
    <property type="term" value="F:DNA-binding transcription factor activity, RNA polymerase II-specific"/>
    <property type="evidence" value="ECO:0007669"/>
    <property type="project" value="TreeGrafter"/>
</dbReference>
<keyword evidence="2 8" id="KW-0479">Metal-binding</keyword>
<feature type="binding site" evidence="8">
    <location>
        <position position="86"/>
    </location>
    <ligand>
        <name>Zn(2+)</name>
        <dbReference type="ChEBI" id="CHEBI:29105"/>
    </ligand>
</feature>
<evidence type="ECO:0000256" key="5">
    <source>
        <dbReference type="ARBA" id="ARBA00022833"/>
    </source>
</evidence>
<evidence type="ECO:0000259" key="10">
    <source>
        <dbReference type="PROSITE" id="PS50157"/>
    </source>
</evidence>
<comment type="caution">
    <text evidence="12">The sequence shown here is derived from an EMBL/GenBank/DDBJ whole genome shotgun (WGS) entry which is preliminary data.</text>
</comment>
<dbReference type="InterPro" id="IPR036236">
    <property type="entry name" value="Znf_C2H2_sf"/>
</dbReference>